<dbReference type="EMBL" id="BK016096">
    <property type="protein sequence ID" value="DAF94705.1"/>
    <property type="molecule type" value="Genomic_DNA"/>
</dbReference>
<protein>
    <submittedName>
        <fullName evidence="1">Head to tail adaptor</fullName>
    </submittedName>
</protein>
<proteinExistence type="predicted"/>
<evidence type="ECO:0000313" key="1">
    <source>
        <dbReference type="EMBL" id="DAF94705.1"/>
    </source>
</evidence>
<reference evidence="1" key="1">
    <citation type="journal article" date="2021" name="Proc. Natl. Acad. Sci. U.S.A.">
        <title>A Catalog of Tens of Thousands of Viruses from Human Metagenomes Reveals Hidden Associations with Chronic Diseases.</title>
        <authorList>
            <person name="Tisza M.J."/>
            <person name="Buck C.B."/>
        </authorList>
    </citation>
    <scope>NUCLEOTIDE SEQUENCE</scope>
    <source>
        <strain evidence="1">Ct9A73</strain>
    </source>
</reference>
<accession>A0A8S5UJN4</accession>
<name>A0A8S5UJN4_9CAUD</name>
<dbReference type="InterPro" id="IPR056209">
    <property type="entry name" value="SU10_adaptor"/>
</dbReference>
<organism evidence="1">
    <name type="scientific">Podoviridae sp. ct9A73</name>
    <dbReference type="NCBI Taxonomy" id="2825225"/>
    <lineage>
        <taxon>Viruses</taxon>
        <taxon>Duplodnaviria</taxon>
        <taxon>Heunggongvirae</taxon>
        <taxon>Uroviricota</taxon>
        <taxon>Caudoviricetes</taxon>
    </lineage>
</organism>
<dbReference type="Pfam" id="PF24175">
    <property type="entry name" value="SU10_adaptor"/>
    <property type="match status" value="1"/>
</dbReference>
<sequence>MLTFSQLKQDVISLINVDEDNIQEVRKAVSDINTGIKLFQNAVRRYWVRQERETNLIQGKSLYRFPRDMVRVVVVRIKDGDSYYPITPVHNIEEWHKITSGQSSGRPECFIIKNGTEMELFPTPSEDVPNGMIVTFEPRMQDLGLADREASVSLTENSPRVTAAQDSFVRSMENNGWLQVIDGSDGNWYKVAKVVNAREIHLETPYQGLTATTLVKIGQCPQFPEEYHQAPVYYAAQQYFLMRKDLDSANMYKQLFDNMVQEYKTVYGMTTTSGFIQGGSSMMGRERVTDPVRSIW</sequence>